<keyword evidence="4" id="KW-1185">Reference proteome</keyword>
<feature type="transmembrane region" description="Helical" evidence="2">
    <location>
        <begin position="254"/>
        <end position="275"/>
    </location>
</feature>
<feature type="compositionally biased region" description="Basic residues" evidence="1">
    <location>
        <begin position="59"/>
        <end position="76"/>
    </location>
</feature>
<evidence type="ECO:0000313" key="3">
    <source>
        <dbReference type="EMBL" id="KIK04862.1"/>
    </source>
</evidence>
<reference evidence="4" key="2">
    <citation type="submission" date="2015-01" db="EMBL/GenBank/DDBJ databases">
        <title>Evolutionary Origins and Diversification of the Mycorrhizal Mutualists.</title>
        <authorList>
            <consortium name="DOE Joint Genome Institute"/>
            <consortium name="Mycorrhizal Genomics Consortium"/>
            <person name="Kohler A."/>
            <person name="Kuo A."/>
            <person name="Nagy L.G."/>
            <person name="Floudas D."/>
            <person name="Copeland A."/>
            <person name="Barry K.W."/>
            <person name="Cichocki N."/>
            <person name="Veneault-Fourrey C."/>
            <person name="LaButti K."/>
            <person name="Lindquist E.A."/>
            <person name="Lipzen A."/>
            <person name="Lundell T."/>
            <person name="Morin E."/>
            <person name="Murat C."/>
            <person name="Riley R."/>
            <person name="Ohm R."/>
            <person name="Sun H."/>
            <person name="Tunlid A."/>
            <person name="Henrissat B."/>
            <person name="Grigoriev I.V."/>
            <person name="Hibbett D.S."/>
            <person name="Martin F."/>
        </authorList>
    </citation>
    <scope>NUCLEOTIDE SEQUENCE [LARGE SCALE GENOMIC DNA]</scope>
    <source>
        <strain evidence="4">LaAM-08-1</strain>
    </source>
</reference>
<proteinExistence type="predicted"/>
<dbReference type="OrthoDB" id="2603at2759"/>
<feature type="transmembrane region" description="Helical" evidence="2">
    <location>
        <begin position="214"/>
        <end position="234"/>
    </location>
</feature>
<dbReference type="HOGENOM" id="CLU_027441_1_0_1"/>
<keyword evidence="2" id="KW-0472">Membrane</keyword>
<feature type="transmembrane region" description="Helical" evidence="2">
    <location>
        <begin position="128"/>
        <end position="148"/>
    </location>
</feature>
<evidence type="ECO:0000256" key="2">
    <source>
        <dbReference type="SAM" id="Phobius"/>
    </source>
</evidence>
<gene>
    <name evidence="3" type="ORF">K443DRAFT_401146</name>
</gene>
<reference evidence="3 4" key="1">
    <citation type="submission" date="2014-04" db="EMBL/GenBank/DDBJ databases">
        <authorList>
            <consortium name="DOE Joint Genome Institute"/>
            <person name="Kuo A."/>
            <person name="Kohler A."/>
            <person name="Nagy L.G."/>
            <person name="Floudas D."/>
            <person name="Copeland A."/>
            <person name="Barry K.W."/>
            <person name="Cichocki N."/>
            <person name="Veneault-Fourrey C."/>
            <person name="LaButti K."/>
            <person name="Lindquist E.A."/>
            <person name="Lipzen A."/>
            <person name="Lundell T."/>
            <person name="Morin E."/>
            <person name="Murat C."/>
            <person name="Sun H."/>
            <person name="Tunlid A."/>
            <person name="Henrissat B."/>
            <person name="Grigoriev I.V."/>
            <person name="Hibbett D.S."/>
            <person name="Martin F."/>
            <person name="Nordberg H.P."/>
            <person name="Cantor M.N."/>
            <person name="Hua S.X."/>
        </authorList>
    </citation>
    <scope>NUCLEOTIDE SEQUENCE [LARGE SCALE GENOMIC DNA]</scope>
    <source>
        <strain evidence="3 4">LaAM-08-1</strain>
    </source>
</reference>
<dbReference type="Proteomes" id="UP000054477">
    <property type="component" value="Unassembled WGS sequence"/>
</dbReference>
<dbReference type="AlphaFoldDB" id="A0A0C9Y447"/>
<feature type="transmembrane region" description="Helical" evidence="2">
    <location>
        <begin position="96"/>
        <end position="116"/>
    </location>
</feature>
<sequence length="351" mass="40343">MHTKYSKHDIKRWHLELHPDVVKESATNSFPHPIKHAFHPTHANLTHTHGGEVRTQKWTSRHHRKHRHVQVSPRTNKKRHETTLLRKIARLRKIEYWNISWWVATSFTLGSIIWVVNGFASWLPLVNSHFGVSLVSTGVTAFIGATIFEFGSICGMWEAWNRDDCASFGWAVHHSHDEERMEIKREEVEVAVVQRGGKKRWIWFTLNRKYWRELGFLAAFCQFWGATIFWISGFTALPSIQEGLLSRNGVRDGVFWTPQVVGGSGFIISSTFIMLESQHRWYKPELRSLGWNIGFWNLIGGIGFTLCGALGYGSASKSGVLYQSSLCTFWGSWAFLIGSVLQWYESVNGVQ</sequence>
<organism evidence="3 4">
    <name type="scientific">Laccaria amethystina LaAM-08-1</name>
    <dbReference type="NCBI Taxonomy" id="1095629"/>
    <lineage>
        <taxon>Eukaryota</taxon>
        <taxon>Fungi</taxon>
        <taxon>Dikarya</taxon>
        <taxon>Basidiomycota</taxon>
        <taxon>Agaricomycotina</taxon>
        <taxon>Agaricomycetes</taxon>
        <taxon>Agaricomycetidae</taxon>
        <taxon>Agaricales</taxon>
        <taxon>Agaricineae</taxon>
        <taxon>Hydnangiaceae</taxon>
        <taxon>Laccaria</taxon>
    </lineage>
</organism>
<feature type="region of interest" description="Disordered" evidence="1">
    <location>
        <begin position="42"/>
        <end position="76"/>
    </location>
</feature>
<keyword evidence="2" id="KW-0812">Transmembrane</keyword>
<keyword evidence="2" id="KW-1133">Transmembrane helix</keyword>
<dbReference type="EMBL" id="KN838566">
    <property type="protein sequence ID" value="KIK04862.1"/>
    <property type="molecule type" value="Genomic_DNA"/>
</dbReference>
<accession>A0A0C9Y447</accession>
<feature type="transmembrane region" description="Helical" evidence="2">
    <location>
        <begin position="321"/>
        <end position="344"/>
    </location>
</feature>
<evidence type="ECO:0000256" key="1">
    <source>
        <dbReference type="SAM" id="MobiDB-lite"/>
    </source>
</evidence>
<evidence type="ECO:0008006" key="5">
    <source>
        <dbReference type="Google" id="ProtNLM"/>
    </source>
</evidence>
<protein>
    <recommendedName>
        <fullName evidence="5">Integral membrane protein</fullName>
    </recommendedName>
</protein>
<evidence type="ECO:0000313" key="4">
    <source>
        <dbReference type="Proteomes" id="UP000054477"/>
    </source>
</evidence>
<feature type="transmembrane region" description="Helical" evidence="2">
    <location>
        <begin position="295"/>
        <end position="315"/>
    </location>
</feature>
<dbReference type="STRING" id="1095629.A0A0C9Y447"/>
<name>A0A0C9Y447_9AGAR</name>